<evidence type="ECO:0000256" key="3">
    <source>
        <dbReference type="ARBA" id="ARBA00022989"/>
    </source>
</evidence>
<dbReference type="EMBL" id="BJYE01000047">
    <property type="protein sequence ID" value="GEN57909.1"/>
    <property type="molecule type" value="Genomic_DNA"/>
</dbReference>
<evidence type="ECO:0000256" key="1">
    <source>
        <dbReference type="ARBA" id="ARBA00004141"/>
    </source>
</evidence>
<feature type="domain" description="TM2" evidence="6">
    <location>
        <begin position="19"/>
        <end position="68"/>
    </location>
</feature>
<evidence type="ECO:0000259" key="6">
    <source>
        <dbReference type="Pfam" id="PF05154"/>
    </source>
</evidence>
<dbReference type="OrthoDB" id="2974476at2"/>
<organism evidence="7 8">
    <name type="scientific">Halolactibacillus alkaliphilus</name>
    <dbReference type="NCBI Taxonomy" id="442899"/>
    <lineage>
        <taxon>Bacteria</taxon>
        <taxon>Bacillati</taxon>
        <taxon>Bacillota</taxon>
        <taxon>Bacilli</taxon>
        <taxon>Bacillales</taxon>
        <taxon>Bacillaceae</taxon>
        <taxon>Halolactibacillus</taxon>
    </lineage>
</organism>
<keyword evidence="2 5" id="KW-0812">Transmembrane</keyword>
<protein>
    <recommendedName>
        <fullName evidence="6">TM2 domain-containing protein</fullName>
    </recommendedName>
</protein>
<keyword evidence="3 5" id="KW-1133">Transmembrane helix</keyword>
<evidence type="ECO:0000313" key="8">
    <source>
        <dbReference type="Proteomes" id="UP000321400"/>
    </source>
</evidence>
<evidence type="ECO:0000256" key="4">
    <source>
        <dbReference type="ARBA" id="ARBA00023136"/>
    </source>
</evidence>
<sequence>MQFNLMERTFINSEVLRHGKQLSVCYLLVIFFGFLGLHRFYLEEKTTAFIQLFMTLTGLLTLFFLVGYLILMLVALWLIIDAFWILGKVEAYNHHLEDTLKAFVSKQRKDDAIH</sequence>
<dbReference type="Proteomes" id="UP000321400">
    <property type="component" value="Unassembled WGS sequence"/>
</dbReference>
<dbReference type="Pfam" id="PF05154">
    <property type="entry name" value="TM2"/>
    <property type="match status" value="1"/>
</dbReference>
<dbReference type="AlphaFoldDB" id="A0A511X4N4"/>
<gene>
    <name evidence="7" type="ORF">HAL01_23730</name>
</gene>
<comment type="subcellular location">
    <subcellularLocation>
        <location evidence="1">Membrane</location>
        <topology evidence="1">Multi-pass membrane protein</topology>
    </subcellularLocation>
</comment>
<reference evidence="7 8" key="1">
    <citation type="submission" date="2019-07" db="EMBL/GenBank/DDBJ databases">
        <title>Whole genome shotgun sequence of Halolactibacillus alkaliphilus NBRC 103919.</title>
        <authorList>
            <person name="Hosoyama A."/>
            <person name="Uohara A."/>
            <person name="Ohji S."/>
            <person name="Ichikawa N."/>
        </authorList>
    </citation>
    <scope>NUCLEOTIDE SEQUENCE [LARGE SCALE GENOMIC DNA]</scope>
    <source>
        <strain evidence="7 8">NBRC 103919</strain>
    </source>
</reference>
<feature type="transmembrane region" description="Helical" evidence="5">
    <location>
        <begin position="21"/>
        <end position="42"/>
    </location>
</feature>
<comment type="caution">
    <text evidence="7">The sequence shown here is derived from an EMBL/GenBank/DDBJ whole genome shotgun (WGS) entry which is preliminary data.</text>
</comment>
<dbReference type="STRING" id="442899.SAMN05720591_14314"/>
<keyword evidence="4 5" id="KW-0472">Membrane</keyword>
<dbReference type="GO" id="GO:0016020">
    <property type="term" value="C:membrane"/>
    <property type="evidence" value="ECO:0007669"/>
    <property type="project" value="UniProtKB-SubCell"/>
</dbReference>
<accession>A0A511X4N4</accession>
<feature type="transmembrane region" description="Helical" evidence="5">
    <location>
        <begin position="48"/>
        <end position="80"/>
    </location>
</feature>
<evidence type="ECO:0000256" key="2">
    <source>
        <dbReference type="ARBA" id="ARBA00022692"/>
    </source>
</evidence>
<dbReference type="InterPro" id="IPR007829">
    <property type="entry name" value="TM2"/>
</dbReference>
<keyword evidence="8" id="KW-1185">Reference proteome</keyword>
<proteinExistence type="predicted"/>
<evidence type="ECO:0000256" key="5">
    <source>
        <dbReference type="SAM" id="Phobius"/>
    </source>
</evidence>
<name>A0A511X4N4_9BACI</name>
<dbReference type="RefSeq" id="WP_089803556.1">
    <property type="nucleotide sequence ID" value="NZ_BJYE01000047.1"/>
</dbReference>
<evidence type="ECO:0000313" key="7">
    <source>
        <dbReference type="EMBL" id="GEN57909.1"/>
    </source>
</evidence>